<feature type="region of interest" description="Disordered" evidence="2">
    <location>
        <begin position="415"/>
        <end position="442"/>
    </location>
</feature>
<feature type="region of interest" description="Disordered" evidence="2">
    <location>
        <begin position="115"/>
        <end position="324"/>
    </location>
</feature>
<evidence type="ECO:0000313" key="3">
    <source>
        <dbReference type="EMBL" id="KAK6195451.1"/>
    </source>
</evidence>
<feature type="compositionally biased region" description="Basic and acidic residues" evidence="2">
    <location>
        <begin position="43"/>
        <end position="55"/>
    </location>
</feature>
<name>A0AAN8K600_PATCE</name>
<feature type="compositionally biased region" description="Gly residues" evidence="2">
    <location>
        <begin position="165"/>
        <end position="190"/>
    </location>
</feature>
<dbReference type="Proteomes" id="UP001347796">
    <property type="component" value="Unassembled WGS sequence"/>
</dbReference>
<feature type="compositionally biased region" description="Gly residues" evidence="2">
    <location>
        <begin position="147"/>
        <end position="158"/>
    </location>
</feature>
<sequence>MASSWRGGRGRGGRGQGMEFGRGRGGRGGNSFNEGASRGGYKRPVDNYDPLDIKRSKTSSVDEMSKMIQDSQREIANLKTSNVGADHVNQVLEKQQKLLEMQSKMLAGLGGATAVQEEPFSKPSFNNGRASDTRDRGGFARGRGTDRGLGGGRGGDMGRGSFNRGQGGDIGYGGEVDQGRGYDAGYGGDVGRSSFTRGRGSDVGPGSFTSGRGADSGYGDVGRDSYSSGLGADVGLDRGRGGSSGYNSMTRGRGAEQGRDTRGRGSDSRSRGRGRGYGPPVGDPYYSPENLEYDSRSYPSDPVRGRKSEFGSYAKDPYSEAPYAADPYASDLYAKDPYASDPYAADPYAADPYAADTYRRAEDPYQGRELPPARGEYEIYGKDPYREDRYDAPYEDPYARVPTRDPLGYEAEESHLARSAGGRGRGRGYPPTRGKPGAAYAGRERPYPIEDATEYSVSVEGKLNTFSKLLFNYKDIFATVSAIETTRHDNTEVVKIRTIYETTEDMSQELYIGGYLKINGVLLASERGLTNHQVKDRVYSKAVYMLLSKTVSEIFAAGNILATALNKETSEQGRKHRTHRFVHYRLRALVNVLREELMESNRFASTEDNLVHQFDVASGNADAGVTLVYLQNDATGTIICELYADDLMLGSGEAKDKKTAYQFAYRNARRLMLNFGITPEEIISENKRLQDLDYFSPSVIDVLFKAKNYERGTNLFVLKKSYPDTVVEDISTKRDVVLYEYGHDYNSDSYKLLETVALANHMLLEYTMYSRDEEAIYRTFIFLHEKVIGEGYGYNKLESKMLAADKAYTYLKQNSTIVQIEDRNYKNMSMDFNRAKAKARQLKNEQPDLESTFEPTNYIPCGATDPEPDELSPWIDHILEDIVINFSRSTGFEEVIFGSDFPNYHVIRLKETCKNYPVCLSIKRGGKFKDGCIIIQKDFLKNPDPHTLVEKLRLLGSKSGRYSLIQYKDENDIIVQC</sequence>
<evidence type="ECO:0000313" key="4">
    <source>
        <dbReference type="Proteomes" id="UP001347796"/>
    </source>
</evidence>
<protein>
    <submittedName>
        <fullName evidence="3">Uncharacterized protein</fullName>
    </submittedName>
</protein>
<feature type="compositionally biased region" description="Basic and acidic residues" evidence="2">
    <location>
        <begin position="357"/>
        <end position="366"/>
    </location>
</feature>
<comment type="caution">
    <text evidence="3">The sequence shown here is derived from an EMBL/GenBank/DDBJ whole genome shotgun (WGS) entry which is preliminary data.</text>
</comment>
<feature type="region of interest" description="Disordered" evidence="2">
    <location>
        <begin position="355"/>
        <end position="376"/>
    </location>
</feature>
<accession>A0AAN8K600</accession>
<keyword evidence="4" id="KW-1185">Reference proteome</keyword>
<feature type="compositionally biased region" description="Basic and acidic residues" evidence="2">
    <location>
        <begin position="253"/>
        <end position="270"/>
    </location>
</feature>
<proteinExistence type="predicted"/>
<dbReference type="AlphaFoldDB" id="A0AAN8K600"/>
<organism evidence="3 4">
    <name type="scientific">Patella caerulea</name>
    <name type="common">Rayed Mediterranean limpet</name>
    <dbReference type="NCBI Taxonomy" id="87958"/>
    <lineage>
        <taxon>Eukaryota</taxon>
        <taxon>Metazoa</taxon>
        <taxon>Spiralia</taxon>
        <taxon>Lophotrochozoa</taxon>
        <taxon>Mollusca</taxon>
        <taxon>Gastropoda</taxon>
        <taxon>Patellogastropoda</taxon>
        <taxon>Patelloidea</taxon>
        <taxon>Patellidae</taxon>
        <taxon>Patella</taxon>
    </lineage>
</organism>
<feature type="coiled-coil region" evidence="1">
    <location>
        <begin position="825"/>
        <end position="852"/>
    </location>
</feature>
<dbReference type="SUPFAM" id="SSF54768">
    <property type="entry name" value="dsRNA-binding domain-like"/>
    <property type="match status" value="1"/>
</dbReference>
<dbReference type="EMBL" id="JAZGQO010000001">
    <property type="protein sequence ID" value="KAK6195451.1"/>
    <property type="molecule type" value="Genomic_DNA"/>
</dbReference>
<evidence type="ECO:0000256" key="1">
    <source>
        <dbReference type="SAM" id="Coils"/>
    </source>
</evidence>
<evidence type="ECO:0000256" key="2">
    <source>
        <dbReference type="SAM" id="MobiDB-lite"/>
    </source>
</evidence>
<keyword evidence="1" id="KW-0175">Coiled coil</keyword>
<feature type="compositionally biased region" description="Low complexity" evidence="2">
    <location>
        <begin position="278"/>
        <end position="288"/>
    </location>
</feature>
<reference evidence="3 4" key="1">
    <citation type="submission" date="2024-01" db="EMBL/GenBank/DDBJ databases">
        <title>The genome of the rayed Mediterranean limpet Patella caerulea (Linnaeus, 1758).</title>
        <authorList>
            <person name="Anh-Thu Weber A."/>
            <person name="Halstead-Nussloch G."/>
        </authorList>
    </citation>
    <scope>NUCLEOTIDE SEQUENCE [LARGE SCALE GENOMIC DNA]</scope>
    <source>
        <strain evidence="3">AATW-2023a</strain>
        <tissue evidence="3">Whole specimen</tissue>
    </source>
</reference>
<feature type="region of interest" description="Disordered" evidence="2">
    <location>
        <begin position="1"/>
        <end position="66"/>
    </location>
</feature>
<feature type="compositionally biased region" description="Basic and acidic residues" evidence="2">
    <location>
        <begin position="131"/>
        <end position="146"/>
    </location>
</feature>
<feature type="compositionally biased region" description="Low complexity" evidence="2">
    <location>
        <begin position="428"/>
        <end position="437"/>
    </location>
</feature>
<gene>
    <name evidence="3" type="ORF">SNE40_000879</name>
</gene>